<evidence type="ECO:0000313" key="2">
    <source>
        <dbReference type="EMBL" id="GAA0236223.1"/>
    </source>
</evidence>
<proteinExistence type="predicted"/>
<keyword evidence="1" id="KW-0472">Membrane</keyword>
<keyword evidence="1" id="KW-1133">Transmembrane helix</keyword>
<feature type="transmembrane region" description="Helical" evidence="1">
    <location>
        <begin position="30"/>
        <end position="56"/>
    </location>
</feature>
<dbReference type="RefSeq" id="WP_344648663.1">
    <property type="nucleotide sequence ID" value="NZ_BAAAGX010000008.1"/>
</dbReference>
<protein>
    <recommendedName>
        <fullName evidence="4">Transmembrane protein</fullName>
    </recommendedName>
</protein>
<feature type="transmembrane region" description="Helical" evidence="1">
    <location>
        <begin position="76"/>
        <end position="98"/>
    </location>
</feature>
<reference evidence="3" key="1">
    <citation type="journal article" date="2019" name="Int. J. Syst. Evol. Microbiol.">
        <title>The Global Catalogue of Microorganisms (GCM) 10K type strain sequencing project: providing services to taxonomists for standard genome sequencing and annotation.</title>
        <authorList>
            <consortium name="The Broad Institute Genomics Platform"/>
            <consortium name="The Broad Institute Genome Sequencing Center for Infectious Disease"/>
            <person name="Wu L."/>
            <person name="Ma J."/>
        </authorList>
    </citation>
    <scope>NUCLEOTIDE SEQUENCE [LARGE SCALE GENOMIC DNA]</scope>
    <source>
        <strain evidence="3">JCM 10425</strain>
    </source>
</reference>
<evidence type="ECO:0000313" key="3">
    <source>
        <dbReference type="Proteomes" id="UP001500967"/>
    </source>
</evidence>
<evidence type="ECO:0008006" key="4">
    <source>
        <dbReference type="Google" id="ProtNLM"/>
    </source>
</evidence>
<feature type="transmembrane region" description="Helical" evidence="1">
    <location>
        <begin position="118"/>
        <end position="138"/>
    </location>
</feature>
<name>A0ABP3DQF2_9ACTN</name>
<dbReference type="EMBL" id="BAAAGX010000008">
    <property type="protein sequence ID" value="GAA0236223.1"/>
    <property type="molecule type" value="Genomic_DNA"/>
</dbReference>
<sequence>MRLTLLGTAILLYGVVGLLGSSGPSPLGRWLLLVVVGWLAVDTLLTPAVIATGRLLRRLIPDPPDGRGRPGRRRAARILVGAAAAVSGVLVLVALPFVDGGGRDPSVPSALPLDYGRNLVLLLAAGWLGVGAAVAVLLRRRS</sequence>
<accession>A0ABP3DQF2</accession>
<dbReference type="Proteomes" id="UP001500967">
    <property type="component" value="Unassembled WGS sequence"/>
</dbReference>
<comment type="caution">
    <text evidence="2">The sequence shown here is derived from an EMBL/GenBank/DDBJ whole genome shotgun (WGS) entry which is preliminary data.</text>
</comment>
<keyword evidence="3" id="KW-1185">Reference proteome</keyword>
<organism evidence="2 3">
    <name type="scientific">Cryptosporangium japonicum</name>
    <dbReference type="NCBI Taxonomy" id="80872"/>
    <lineage>
        <taxon>Bacteria</taxon>
        <taxon>Bacillati</taxon>
        <taxon>Actinomycetota</taxon>
        <taxon>Actinomycetes</taxon>
        <taxon>Cryptosporangiales</taxon>
        <taxon>Cryptosporangiaceae</taxon>
        <taxon>Cryptosporangium</taxon>
    </lineage>
</organism>
<evidence type="ECO:0000256" key="1">
    <source>
        <dbReference type="SAM" id="Phobius"/>
    </source>
</evidence>
<gene>
    <name evidence="2" type="ORF">GCM10009539_21920</name>
</gene>
<keyword evidence="1" id="KW-0812">Transmembrane</keyword>